<dbReference type="CTD" id="20205020"/>
<evidence type="ECO:0000313" key="2">
    <source>
        <dbReference type="EnsemblMetazoa" id="HelroP174505"/>
    </source>
</evidence>
<dbReference type="Gene3D" id="3.60.10.10">
    <property type="entry name" value="Endonuclease/exonuclease/phosphatase"/>
    <property type="match status" value="1"/>
</dbReference>
<evidence type="ECO:0000313" key="1">
    <source>
        <dbReference type="EMBL" id="ESO01543.1"/>
    </source>
</evidence>
<gene>
    <name evidence="2" type="primary">20205020</name>
    <name evidence="1" type="ORF">HELRODRAFT_174505</name>
</gene>
<reference evidence="3" key="1">
    <citation type="submission" date="2012-12" db="EMBL/GenBank/DDBJ databases">
        <authorList>
            <person name="Hellsten U."/>
            <person name="Grimwood J."/>
            <person name="Chapman J.A."/>
            <person name="Shapiro H."/>
            <person name="Aerts A."/>
            <person name="Otillar R.P."/>
            <person name="Terry A.Y."/>
            <person name="Boore J.L."/>
            <person name="Simakov O."/>
            <person name="Marletaz F."/>
            <person name="Cho S.-J."/>
            <person name="Edsinger-Gonzales E."/>
            <person name="Havlak P."/>
            <person name="Kuo D.-H."/>
            <person name="Larsson T."/>
            <person name="Lv J."/>
            <person name="Arendt D."/>
            <person name="Savage R."/>
            <person name="Osoegawa K."/>
            <person name="de Jong P."/>
            <person name="Lindberg D.R."/>
            <person name="Seaver E.C."/>
            <person name="Weisblat D.A."/>
            <person name="Putnam N.H."/>
            <person name="Grigoriev I.V."/>
            <person name="Rokhsar D.S."/>
        </authorList>
    </citation>
    <scope>NUCLEOTIDE SEQUENCE</scope>
</reference>
<protein>
    <recommendedName>
        <fullName evidence="4">Endonuclease/exonuclease/phosphatase domain-containing protein</fullName>
    </recommendedName>
</protein>
<accession>T1F871</accession>
<dbReference type="OrthoDB" id="418748at2759"/>
<dbReference type="HOGENOM" id="CLU_667788_0_0_1"/>
<dbReference type="EnsemblMetazoa" id="HelroT174505">
    <property type="protein sequence ID" value="HelroP174505"/>
    <property type="gene ID" value="HelroG174505"/>
</dbReference>
<sequence length="412" mass="46174">MEIVDMLERRRVDICSLQETRWKSNGVSLIGSYKLFWNGQKTVQNGVGIFIRESLTQNVLEVVLIRSRLMLIKLRIGKQMPSGKHHHQIPLICGDLNGHVGDKANGFHGVHEAHVNTRKSTRHIAFDSHKYLYLITVAATAVHAPKPLHRLTIQIQWDLRTTNLMLLSIVVLQKKSLLISEDFSIHINKKESQLASSHMELVTSFGLVQLVYSQTRVSGNILNLVMVNGNMTVSNVKAQPPVVSDRSLVISEFLMIMQRRSKFESNISRYQKVPVSNRIVCVCSDTNVSSEYICNGYNNVIKFFADKIKVREETSESGPDHVISQCNKFLKFDVCTESEVCFGGLVSDEMEMQTGVSQGSVQGPILFFMYVFGLPGFVPAFASPSMANSSNAIMNNHAPITNSWSQNCVTLK</sequence>
<dbReference type="PANTHER" id="PTHR33776:SF3">
    <property type="entry name" value="PHD-TYPE DOMAIN-CONTAINING PROTEIN"/>
    <property type="match status" value="1"/>
</dbReference>
<reference evidence="2" key="3">
    <citation type="submission" date="2015-06" db="UniProtKB">
        <authorList>
            <consortium name="EnsemblMetazoa"/>
        </authorList>
    </citation>
    <scope>IDENTIFICATION</scope>
</reference>
<evidence type="ECO:0000313" key="3">
    <source>
        <dbReference type="Proteomes" id="UP000015101"/>
    </source>
</evidence>
<dbReference type="GeneID" id="20205020"/>
<dbReference type="PANTHER" id="PTHR33776">
    <property type="entry name" value="ENDO/EXONUCLEASE/PHOSPHATASE DOMAIN-CONTAINING PROTEIN"/>
    <property type="match status" value="1"/>
</dbReference>
<dbReference type="SUPFAM" id="SSF56219">
    <property type="entry name" value="DNase I-like"/>
    <property type="match status" value="1"/>
</dbReference>
<dbReference type="InParanoid" id="T1F871"/>
<evidence type="ECO:0008006" key="4">
    <source>
        <dbReference type="Google" id="ProtNLM"/>
    </source>
</evidence>
<dbReference type="Proteomes" id="UP000015101">
    <property type="component" value="Unassembled WGS sequence"/>
</dbReference>
<dbReference type="InterPro" id="IPR036691">
    <property type="entry name" value="Endo/exonu/phosph_ase_sf"/>
</dbReference>
<organism evidence="2 3">
    <name type="scientific">Helobdella robusta</name>
    <name type="common">Californian leech</name>
    <dbReference type="NCBI Taxonomy" id="6412"/>
    <lineage>
        <taxon>Eukaryota</taxon>
        <taxon>Metazoa</taxon>
        <taxon>Spiralia</taxon>
        <taxon>Lophotrochozoa</taxon>
        <taxon>Annelida</taxon>
        <taxon>Clitellata</taxon>
        <taxon>Hirudinea</taxon>
        <taxon>Rhynchobdellida</taxon>
        <taxon>Glossiphoniidae</taxon>
        <taxon>Helobdella</taxon>
    </lineage>
</organism>
<dbReference type="AlphaFoldDB" id="T1F871"/>
<dbReference type="KEGG" id="hro:HELRODRAFT_174505"/>
<dbReference type="EMBL" id="AMQM01004929">
    <property type="status" value="NOT_ANNOTATED_CDS"/>
    <property type="molecule type" value="Genomic_DNA"/>
</dbReference>
<dbReference type="RefSeq" id="XP_009020197.1">
    <property type="nucleotide sequence ID" value="XM_009021949.1"/>
</dbReference>
<reference evidence="1 3" key="2">
    <citation type="journal article" date="2013" name="Nature">
        <title>Insights into bilaterian evolution from three spiralian genomes.</title>
        <authorList>
            <person name="Simakov O."/>
            <person name="Marletaz F."/>
            <person name="Cho S.J."/>
            <person name="Edsinger-Gonzales E."/>
            <person name="Havlak P."/>
            <person name="Hellsten U."/>
            <person name="Kuo D.H."/>
            <person name="Larsson T."/>
            <person name="Lv J."/>
            <person name="Arendt D."/>
            <person name="Savage R."/>
            <person name="Osoegawa K."/>
            <person name="de Jong P."/>
            <person name="Grimwood J."/>
            <person name="Chapman J.A."/>
            <person name="Shapiro H."/>
            <person name="Aerts A."/>
            <person name="Otillar R.P."/>
            <person name="Terry A.Y."/>
            <person name="Boore J.L."/>
            <person name="Grigoriev I.V."/>
            <person name="Lindberg D.R."/>
            <person name="Seaver E.C."/>
            <person name="Weisblat D.A."/>
            <person name="Putnam N.H."/>
            <person name="Rokhsar D.S."/>
        </authorList>
    </citation>
    <scope>NUCLEOTIDE SEQUENCE</scope>
</reference>
<keyword evidence="3" id="KW-1185">Reference proteome</keyword>
<proteinExistence type="predicted"/>
<name>T1F871_HELRO</name>
<dbReference type="EMBL" id="KB096743">
    <property type="protein sequence ID" value="ESO01543.1"/>
    <property type="molecule type" value="Genomic_DNA"/>
</dbReference>